<dbReference type="Proteomes" id="UP000182491">
    <property type="component" value="Unassembled WGS sequence"/>
</dbReference>
<dbReference type="OrthoDB" id="9782422at2"/>
<name>A0A1I7GQ97_9BACT</name>
<feature type="domain" description="Carboxyltransferase" evidence="5">
    <location>
        <begin position="24"/>
        <end position="321"/>
    </location>
</feature>
<dbReference type="SMART" id="SM00797">
    <property type="entry name" value="AHS2"/>
    <property type="match status" value="1"/>
</dbReference>
<feature type="coiled-coil region" evidence="4">
    <location>
        <begin position="301"/>
        <end position="328"/>
    </location>
</feature>
<dbReference type="GO" id="GO:0005524">
    <property type="term" value="F:ATP binding"/>
    <property type="evidence" value="ECO:0007669"/>
    <property type="project" value="UniProtKB-KW"/>
</dbReference>
<evidence type="ECO:0000256" key="1">
    <source>
        <dbReference type="ARBA" id="ARBA00022741"/>
    </source>
</evidence>
<dbReference type="RefSeq" id="WP_068836506.1">
    <property type="nucleotide sequence ID" value="NZ_BMXC01000001.1"/>
</dbReference>
<dbReference type="InterPro" id="IPR052708">
    <property type="entry name" value="PxpC"/>
</dbReference>
<dbReference type="NCBIfam" id="TIGR00724">
    <property type="entry name" value="urea_amlyse_rel"/>
    <property type="match status" value="1"/>
</dbReference>
<dbReference type="SUPFAM" id="SSF50891">
    <property type="entry name" value="Cyclophilin-like"/>
    <property type="match status" value="1"/>
</dbReference>
<protein>
    <submittedName>
        <fullName evidence="6">Antagonist of KipI</fullName>
    </submittedName>
</protein>
<evidence type="ECO:0000259" key="5">
    <source>
        <dbReference type="SMART" id="SM00797"/>
    </source>
</evidence>
<dbReference type="EMBL" id="FPCA01000001">
    <property type="protein sequence ID" value="SFU50579.1"/>
    <property type="molecule type" value="Genomic_DNA"/>
</dbReference>
<keyword evidence="2" id="KW-0378">Hydrolase</keyword>
<evidence type="ECO:0000313" key="7">
    <source>
        <dbReference type="Proteomes" id="UP000182491"/>
    </source>
</evidence>
<dbReference type="InterPro" id="IPR003778">
    <property type="entry name" value="CT_A_B"/>
</dbReference>
<keyword evidence="7" id="KW-1185">Reference proteome</keyword>
<dbReference type="AlphaFoldDB" id="A0A1I7GQ97"/>
<sequence>MGITVHKPGLLTTVQDLGRYGYQKQGVIVGGAMDKLALRLANLLLGNEKNAAALEITQQGPELAFEQETLIALGGADLSASINGERVYLWRPVLVKAGSVLSFGKPLVGNYAYLAVAGGLAVPEVIGSRATYLRAGIGGLEGRALRSGDVLHAGEPNELNRLVLSRLLLRDEQTAFTVASWFPEPELLPTYKPNPVLRALRGSEYTLFTENSQNYIWNEKFSVTIQSDRMGLRLQGAILALEQEAELLSTAVSFGAVQVPAEGSPIVLMADSQTTGGYPHIAQVISADLPQLAQVQPTKTIRFEEVTLEEAQRLYIQQEQNISGLKQAIYHKLHKV</sequence>
<dbReference type="Gene3D" id="2.40.100.10">
    <property type="entry name" value="Cyclophilin-like"/>
    <property type="match status" value="1"/>
</dbReference>
<proteinExistence type="predicted"/>
<evidence type="ECO:0000313" key="6">
    <source>
        <dbReference type="EMBL" id="SFU50579.1"/>
    </source>
</evidence>
<evidence type="ECO:0000256" key="4">
    <source>
        <dbReference type="SAM" id="Coils"/>
    </source>
</evidence>
<evidence type="ECO:0000256" key="3">
    <source>
        <dbReference type="ARBA" id="ARBA00022840"/>
    </source>
</evidence>
<accession>A0A1I7GQ97</accession>
<dbReference type="STRING" id="388950.GCA_001611675_00279"/>
<keyword evidence="1" id="KW-0547">Nucleotide-binding</keyword>
<evidence type="ECO:0000256" key="2">
    <source>
        <dbReference type="ARBA" id="ARBA00022801"/>
    </source>
</evidence>
<dbReference type="InterPro" id="IPR029000">
    <property type="entry name" value="Cyclophilin-like_dom_sf"/>
</dbReference>
<dbReference type="GO" id="GO:0016787">
    <property type="term" value="F:hydrolase activity"/>
    <property type="evidence" value="ECO:0007669"/>
    <property type="project" value="UniProtKB-KW"/>
</dbReference>
<dbReference type="PANTHER" id="PTHR43309:SF5">
    <property type="entry name" value="5-OXOPROLINASE SUBUNIT C"/>
    <property type="match status" value="1"/>
</dbReference>
<dbReference type="PANTHER" id="PTHR43309">
    <property type="entry name" value="5-OXOPROLINASE SUBUNIT C"/>
    <property type="match status" value="1"/>
</dbReference>
<dbReference type="Pfam" id="PF02626">
    <property type="entry name" value="CT_A_B"/>
    <property type="match status" value="1"/>
</dbReference>
<gene>
    <name evidence="6" type="ORF">SAMN04487941_1184</name>
</gene>
<organism evidence="6 7">
    <name type="scientific">Pontibacter akesuensis</name>
    <dbReference type="NCBI Taxonomy" id="388950"/>
    <lineage>
        <taxon>Bacteria</taxon>
        <taxon>Pseudomonadati</taxon>
        <taxon>Bacteroidota</taxon>
        <taxon>Cytophagia</taxon>
        <taxon>Cytophagales</taxon>
        <taxon>Hymenobacteraceae</taxon>
        <taxon>Pontibacter</taxon>
    </lineage>
</organism>
<reference evidence="7" key="1">
    <citation type="submission" date="2016-10" db="EMBL/GenBank/DDBJ databases">
        <authorList>
            <person name="Varghese N."/>
        </authorList>
    </citation>
    <scope>NUCLEOTIDE SEQUENCE [LARGE SCALE GENOMIC DNA]</scope>
    <source>
        <strain evidence="7">DSM 18820</strain>
    </source>
</reference>
<keyword evidence="3" id="KW-0067">ATP-binding</keyword>
<keyword evidence="4" id="KW-0175">Coiled coil</keyword>